<dbReference type="AlphaFoldDB" id="A0A1R1Y3L4"/>
<feature type="region of interest" description="Disordered" evidence="1">
    <location>
        <begin position="1"/>
        <end position="85"/>
    </location>
</feature>
<proteinExistence type="predicted"/>
<comment type="caution">
    <text evidence="2">The sequence shown here is derived from an EMBL/GenBank/DDBJ whole genome shotgun (WGS) entry which is preliminary data.</text>
</comment>
<protein>
    <submittedName>
        <fullName evidence="2">Uncharacterized protein</fullName>
    </submittedName>
</protein>
<reference evidence="2 3" key="1">
    <citation type="submission" date="2017-01" db="EMBL/GenBank/DDBJ databases">
        <authorList>
            <person name="Mah S.A."/>
            <person name="Swanson W.J."/>
            <person name="Moy G.W."/>
            <person name="Vacquier V.D."/>
        </authorList>
    </citation>
    <scope>NUCLEOTIDE SEQUENCE [LARGE SCALE GENOMIC DNA]</scope>
    <source>
        <strain evidence="2 3">GSMNP</strain>
    </source>
</reference>
<organism evidence="2 3">
    <name type="scientific">Smittium culicis</name>
    <dbReference type="NCBI Taxonomy" id="133412"/>
    <lineage>
        <taxon>Eukaryota</taxon>
        <taxon>Fungi</taxon>
        <taxon>Fungi incertae sedis</taxon>
        <taxon>Zoopagomycota</taxon>
        <taxon>Kickxellomycotina</taxon>
        <taxon>Harpellomycetes</taxon>
        <taxon>Harpellales</taxon>
        <taxon>Legeriomycetaceae</taxon>
        <taxon>Smittium</taxon>
    </lineage>
</organism>
<dbReference type="Proteomes" id="UP000187283">
    <property type="component" value="Unassembled WGS sequence"/>
</dbReference>
<dbReference type="EMBL" id="LSSN01001025">
    <property type="protein sequence ID" value="OMJ21344.1"/>
    <property type="molecule type" value="Genomic_DNA"/>
</dbReference>
<gene>
    <name evidence="2" type="ORF">AYI70_g3540</name>
</gene>
<evidence type="ECO:0000256" key="1">
    <source>
        <dbReference type="SAM" id="MobiDB-lite"/>
    </source>
</evidence>
<keyword evidence="3" id="KW-1185">Reference proteome</keyword>
<name>A0A1R1Y3L4_9FUNG</name>
<sequence length="115" mass="13189">MWVLKPINRNSDQKKRSVLSIQIRSSKLRPSSKRPREHSRATSHADPESEPEIKEQTEALSGGMEEAYRSPMGTIGDQGRVPNSLQYTSSYGQAAKFMREKLKETSRKRSSRRRL</sequence>
<evidence type="ECO:0000313" key="3">
    <source>
        <dbReference type="Proteomes" id="UP000187283"/>
    </source>
</evidence>
<feature type="compositionally biased region" description="Basic and acidic residues" evidence="1">
    <location>
        <begin position="38"/>
        <end position="57"/>
    </location>
</feature>
<feature type="compositionally biased region" description="Basic residues" evidence="1">
    <location>
        <begin position="26"/>
        <end position="37"/>
    </location>
</feature>
<accession>A0A1R1Y3L4</accession>
<evidence type="ECO:0000313" key="2">
    <source>
        <dbReference type="EMBL" id="OMJ21344.1"/>
    </source>
</evidence>